<evidence type="ECO:0000313" key="2">
    <source>
        <dbReference type="Proteomes" id="UP001246858"/>
    </source>
</evidence>
<sequence length="351" mass="37664">MNIRKLIFLAAAALTLSPYITAPLALLLGLVLAQTMEHPYPQSSQKATHLLLKLSVIGLGFGMNIYSAITAGKEGLLFTVGSILVVLTTGYFIGRKLKIDLKTTSLISAGTAICGGSAIAALSPVMKANQQQISVALGTVFMLNSAALFLFPAVGHWLHLSQNQFGLWCAISIHDTSSVVGAASKYGEQALQVATTVKLARALWIIPVSFAATYVFKTNKVKVQIPYFIALFVLAILANTYIPFISHYSHYLVGLAKSGLSLTLFLIGSGLSFKTLKEVGSSPLVLGTTLWVLISALSLYIILVLQIFPVILLSDNGRYKCIPPIIMIIVPLLPVSLVTQVIFNIKNSKTT</sequence>
<comment type="caution">
    <text evidence="1">The sequence shown here is derived from an EMBL/GenBank/DDBJ whole genome shotgun (WGS) entry which is preliminary data.</text>
</comment>
<gene>
    <name evidence="1" type="ORF">J2X78_002414</name>
</gene>
<organism evidence="1 2">
    <name type="scientific">Pedobacter africanus</name>
    <dbReference type="NCBI Taxonomy" id="151894"/>
    <lineage>
        <taxon>Bacteria</taxon>
        <taxon>Pseudomonadati</taxon>
        <taxon>Bacteroidota</taxon>
        <taxon>Sphingobacteriia</taxon>
        <taxon>Sphingobacteriales</taxon>
        <taxon>Sphingobacteriaceae</taxon>
        <taxon>Pedobacter</taxon>
    </lineage>
</organism>
<accession>A0ACC6KWX2</accession>
<name>A0ACC6KWX2_9SPHI</name>
<proteinExistence type="predicted"/>
<keyword evidence="2" id="KW-1185">Reference proteome</keyword>
<dbReference type="EMBL" id="JAVDTF010000002">
    <property type="protein sequence ID" value="MDR6783849.1"/>
    <property type="molecule type" value="Genomic_DNA"/>
</dbReference>
<protein>
    <submittedName>
        <fullName evidence="1">Integral membrane protein (TIGR00698 family)</fullName>
    </submittedName>
</protein>
<evidence type="ECO:0000313" key="1">
    <source>
        <dbReference type="EMBL" id="MDR6783849.1"/>
    </source>
</evidence>
<reference evidence="1" key="1">
    <citation type="submission" date="2023-07" db="EMBL/GenBank/DDBJ databases">
        <title>Sorghum-associated microbial communities from plants grown in Nebraska, USA.</title>
        <authorList>
            <person name="Schachtman D."/>
        </authorList>
    </citation>
    <scope>NUCLEOTIDE SEQUENCE</scope>
    <source>
        <strain evidence="1">2697</strain>
    </source>
</reference>
<dbReference type="Proteomes" id="UP001246858">
    <property type="component" value="Unassembled WGS sequence"/>
</dbReference>